<organism evidence="2 3">
    <name type="scientific">Mycena sanguinolenta</name>
    <dbReference type="NCBI Taxonomy" id="230812"/>
    <lineage>
        <taxon>Eukaryota</taxon>
        <taxon>Fungi</taxon>
        <taxon>Dikarya</taxon>
        <taxon>Basidiomycota</taxon>
        <taxon>Agaricomycotina</taxon>
        <taxon>Agaricomycetes</taxon>
        <taxon>Agaricomycetidae</taxon>
        <taxon>Agaricales</taxon>
        <taxon>Marasmiineae</taxon>
        <taxon>Mycenaceae</taxon>
        <taxon>Mycena</taxon>
    </lineage>
</organism>
<keyword evidence="3" id="KW-1185">Reference proteome</keyword>
<dbReference type="EMBL" id="JACAZH010000022">
    <property type="protein sequence ID" value="KAF7343810.1"/>
    <property type="molecule type" value="Genomic_DNA"/>
</dbReference>
<reference evidence="2" key="1">
    <citation type="submission" date="2020-05" db="EMBL/GenBank/DDBJ databases">
        <title>Mycena genomes resolve the evolution of fungal bioluminescence.</title>
        <authorList>
            <person name="Tsai I.J."/>
        </authorList>
    </citation>
    <scope>NUCLEOTIDE SEQUENCE</scope>
    <source>
        <strain evidence="2">160909Yilan</strain>
    </source>
</reference>
<evidence type="ECO:0000313" key="2">
    <source>
        <dbReference type="EMBL" id="KAF7343810.1"/>
    </source>
</evidence>
<sequence length="414" mass="46317">MLQMTKKFQALNKKLKDSVVLENLGESAVSSLPDPELLEQVTDIPDEEIEAHLASRGIENLNLMHRFAKVSATRYQSFSYAAAELLLHHDITCNLIQDICDGKGHAGANHMETNIIHGLACPSTMSEVVALAAYSLFVSWPYLAIICGNPSDYATFVDMLDLVDLHRHLPIFYSELTIDGSPLLNHGLLEAICQAEKELPYVCEMVTALFKGCAEGWCQFTSEFVHGGPIDTLPESLQHLVAVSATNDPNEGILGTMRIAAHFHPNISTSNFSARKRVHHNDTENFIRKIMTELEDHTYVMRRVRKEDASGKIRKFNLEVTERIATKVGLELDLDKVNVMTIAKLRDQLRIFKFIVEDPELKKKAVWGDKCRSELLAVVVAAVNRRKGKIPTTEPTPDHQDALDEDSSSEQEES</sequence>
<dbReference type="OrthoDB" id="3043234at2759"/>
<comment type="caution">
    <text evidence="2">The sequence shown here is derived from an EMBL/GenBank/DDBJ whole genome shotgun (WGS) entry which is preliminary data.</text>
</comment>
<evidence type="ECO:0000313" key="3">
    <source>
        <dbReference type="Proteomes" id="UP000623467"/>
    </source>
</evidence>
<evidence type="ECO:0000256" key="1">
    <source>
        <dbReference type="SAM" id="MobiDB-lite"/>
    </source>
</evidence>
<dbReference type="AlphaFoldDB" id="A0A8H7CN26"/>
<feature type="compositionally biased region" description="Acidic residues" evidence="1">
    <location>
        <begin position="403"/>
        <end position="414"/>
    </location>
</feature>
<accession>A0A8H7CN26</accession>
<proteinExistence type="predicted"/>
<dbReference type="Proteomes" id="UP000623467">
    <property type="component" value="Unassembled WGS sequence"/>
</dbReference>
<feature type="region of interest" description="Disordered" evidence="1">
    <location>
        <begin position="387"/>
        <end position="414"/>
    </location>
</feature>
<protein>
    <submittedName>
        <fullName evidence="2">Uncharacterized protein</fullName>
    </submittedName>
</protein>
<name>A0A8H7CN26_9AGAR</name>
<gene>
    <name evidence="2" type="ORF">MSAN_01962000</name>
</gene>